<dbReference type="GO" id="GO:0030170">
    <property type="term" value="F:pyridoxal phosphate binding"/>
    <property type="evidence" value="ECO:0007669"/>
    <property type="project" value="InterPro"/>
</dbReference>
<dbReference type="SUPFAM" id="SSF53686">
    <property type="entry name" value="Tryptophan synthase beta subunit-like PLP-dependent enzymes"/>
    <property type="match status" value="1"/>
</dbReference>
<dbReference type="NCBIfam" id="TIGR00260">
    <property type="entry name" value="thrC"/>
    <property type="match status" value="1"/>
</dbReference>
<dbReference type="Gene3D" id="3.90.1380.10">
    <property type="entry name" value="Threonine synthase, N-terminal domain"/>
    <property type="match status" value="1"/>
</dbReference>
<dbReference type="AlphaFoldDB" id="A0A1G4IHR4"/>
<dbReference type="InterPro" id="IPR037158">
    <property type="entry name" value="Thr_synth_N_sf"/>
</dbReference>
<dbReference type="PROSITE" id="PS00165">
    <property type="entry name" value="DEHYDRATASE_SER_THR"/>
    <property type="match status" value="1"/>
</dbReference>
<dbReference type="GO" id="GO:0004795">
    <property type="term" value="F:threonine synthase activity"/>
    <property type="evidence" value="ECO:0007669"/>
    <property type="project" value="UniProtKB-EC"/>
</dbReference>
<dbReference type="UniPathway" id="UPA00050">
    <property type="reaction ID" value="UER00065"/>
</dbReference>
<dbReference type="Pfam" id="PF24857">
    <property type="entry name" value="THR4_C"/>
    <property type="match status" value="1"/>
</dbReference>
<dbReference type="GeneID" id="92377510"/>
<dbReference type="RefSeq" id="XP_067082560.1">
    <property type="nucleotide sequence ID" value="XM_067226459.1"/>
</dbReference>
<gene>
    <name evidence="8" type="ORF">TEOVI_000357000</name>
</gene>
<feature type="modified residue" description="N6-(pyridoxal phosphate)lysine" evidence="6">
    <location>
        <position position="231"/>
    </location>
</feature>
<dbReference type="Proteomes" id="UP000195570">
    <property type="component" value="Unassembled WGS sequence"/>
</dbReference>
<organism evidence="8 9">
    <name type="scientific">Trypanosoma equiperdum</name>
    <dbReference type="NCBI Taxonomy" id="5694"/>
    <lineage>
        <taxon>Eukaryota</taxon>
        <taxon>Discoba</taxon>
        <taxon>Euglenozoa</taxon>
        <taxon>Kinetoplastea</taxon>
        <taxon>Metakinetoplastina</taxon>
        <taxon>Trypanosomatida</taxon>
        <taxon>Trypanosomatidae</taxon>
        <taxon>Trypanosoma</taxon>
    </lineage>
</organism>
<dbReference type="Pfam" id="PF14821">
    <property type="entry name" value="Thr_synth_N"/>
    <property type="match status" value="1"/>
</dbReference>
<comment type="similarity">
    <text evidence="2">Belongs to the threonine synthase family.</text>
</comment>
<proteinExistence type="inferred from homology"/>
<dbReference type="InterPro" id="IPR029144">
    <property type="entry name" value="Thr_synth_N"/>
</dbReference>
<dbReference type="InterPro" id="IPR000634">
    <property type="entry name" value="Ser/Thr_deHydtase_PyrdxlP-BS"/>
</dbReference>
<keyword evidence="4 6" id="KW-0663">Pyridoxal phosphate</keyword>
<evidence type="ECO:0000256" key="2">
    <source>
        <dbReference type="ARBA" id="ARBA00005517"/>
    </source>
</evidence>
<keyword evidence="3" id="KW-0028">Amino-acid biosynthesis</keyword>
<evidence type="ECO:0000313" key="8">
    <source>
        <dbReference type="EMBL" id="SCU71988.1"/>
    </source>
</evidence>
<evidence type="ECO:0000256" key="3">
    <source>
        <dbReference type="ARBA" id="ARBA00022605"/>
    </source>
</evidence>
<protein>
    <submittedName>
        <fullName evidence="8">Threonine synthase, putative</fullName>
        <ecNumber evidence="8">4.2.3.1</ecNumber>
    </submittedName>
</protein>
<dbReference type="InterPro" id="IPR036052">
    <property type="entry name" value="TrpB-like_PALP_sf"/>
</dbReference>
<dbReference type="Gene3D" id="3.40.50.1100">
    <property type="match status" value="2"/>
</dbReference>
<evidence type="ECO:0000256" key="6">
    <source>
        <dbReference type="PIRSR" id="PIRSR604450-51"/>
    </source>
</evidence>
<evidence type="ECO:0000259" key="7">
    <source>
        <dbReference type="Pfam" id="PF14821"/>
    </source>
</evidence>
<dbReference type="VEuPathDB" id="TriTrypDB:TEOVI_000357000"/>
<keyword evidence="8" id="KW-0456">Lyase</keyword>
<dbReference type="EC" id="4.2.3.1" evidence="8"/>
<reference evidence="8" key="1">
    <citation type="submission" date="2016-09" db="EMBL/GenBank/DDBJ databases">
        <authorList>
            <person name="Hebert L."/>
            <person name="Moumen B."/>
        </authorList>
    </citation>
    <scope>NUCLEOTIDE SEQUENCE [LARGE SCALE GENOMIC DNA]</scope>
    <source>
        <strain evidence="8">OVI</strain>
    </source>
</reference>
<comment type="pathway">
    <text evidence="5">Amino-acid biosynthesis.</text>
</comment>
<dbReference type="GO" id="GO:0005737">
    <property type="term" value="C:cytoplasm"/>
    <property type="evidence" value="ECO:0007669"/>
    <property type="project" value="TreeGrafter"/>
</dbReference>
<dbReference type="GO" id="GO:0009088">
    <property type="term" value="P:threonine biosynthetic process"/>
    <property type="evidence" value="ECO:0007669"/>
    <property type="project" value="UniProtKB-UniPathway"/>
</dbReference>
<dbReference type="EMBL" id="CZPT02001764">
    <property type="protein sequence ID" value="SCU71988.1"/>
    <property type="molecule type" value="Genomic_DNA"/>
</dbReference>
<sequence length="675" mass="73826">MLTLRVCGTASVEVKERVVDGLLSVTGPQLFTYPRDGEKGEPSDVFRLCIDQTAAGLDMKRQSPGEEEEIYDCRFVWGEDSTVEEVITEVTSLVSHRQFSSTRGAVEPSVSFLSVIRDGLASDGGLFTLRKIPQVTASQLKYLCTAPNLSYVEAARSLLERLTDMSLKPHILSKHILEAYDPSRWNGLKDVCPLTPIHPRATSVADVPENHSDWHNMYLLELYHGPTGAFKDFALQLFPRYFDTAVAAVANQKGGDNNGCGGGEVVSSSTAAGKPLQYMILTATSGDTGVAAISGFVNAKSPCRVMVFYPLRGVSPVQKMHMISYDNGTTVRVIGVESDFDFCQQSVKKLFADEKLERELVNDAGVRLSSANSINWGRLIPQVVYYFWAYRKCIQQNGDKVTGALAFGDKVDFVVPSGNFGNILAAYVAKLMGLPVGKLIVASNTNDVLYEFVSTGCYDISHRHLVPTASPSIDILKASNVERFLFILSDGDSKYVSEQMGRLEFEKRFEVCGKVLQRMQETFWSSKCNESNCAAAIKKIFDATGKLLDPHTAVALHAATEYRREHPETRRPLVIASTAHWAKFPAAVLHAILGEDAVGAEGVESVTDPAESCKYLYEKVLALCPGEAVHPSLRAVLATVEARSGSLKPRVATRDVSLLRKEVTGFVVCTSEGSC</sequence>
<comment type="cofactor">
    <cofactor evidence="1 6">
        <name>pyridoxal 5'-phosphate</name>
        <dbReference type="ChEBI" id="CHEBI:597326"/>
    </cofactor>
</comment>
<dbReference type="InterPro" id="IPR004450">
    <property type="entry name" value="Thr_synthase-like"/>
</dbReference>
<comment type="caution">
    <text evidence="8">The sequence shown here is derived from an EMBL/GenBank/DDBJ whole genome shotgun (WGS) entry which is preliminary data.</text>
</comment>
<evidence type="ECO:0000256" key="5">
    <source>
        <dbReference type="ARBA" id="ARBA00029440"/>
    </source>
</evidence>
<accession>A0A1G4IHR4</accession>
<name>A0A1G4IHR4_TRYEQ</name>
<evidence type="ECO:0000256" key="1">
    <source>
        <dbReference type="ARBA" id="ARBA00001933"/>
    </source>
</evidence>
<dbReference type="PANTHER" id="PTHR43515:SF1">
    <property type="entry name" value="THREONINE SYNTHASE-LIKE 1"/>
    <property type="match status" value="1"/>
</dbReference>
<dbReference type="PANTHER" id="PTHR43515">
    <property type="entry name" value="THREONINE SYNTHASE-LIKE 1"/>
    <property type="match status" value="1"/>
</dbReference>
<evidence type="ECO:0000256" key="4">
    <source>
        <dbReference type="ARBA" id="ARBA00022898"/>
    </source>
</evidence>
<evidence type="ECO:0000313" key="9">
    <source>
        <dbReference type="Proteomes" id="UP000195570"/>
    </source>
</evidence>
<keyword evidence="9" id="KW-1185">Reference proteome</keyword>
<feature type="domain" description="Threonine synthase N-terminal" evidence="7">
    <location>
        <begin position="98"/>
        <end position="180"/>
    </location>
</feature>